<dbReference type="Proteomes" id="UP000070505">
    <property type="component" value="Unassembled WGS sequence"/>
</dbReference>
<gene>
    <name evidence="2" type="ORF">HMPREF3230_00095</name>
</gene>
<feature type="region of interest" description="Disordered" evidence="1">
    <location>
        <begin position="125"/>
        <end position="152"/>
    </location>
</feature>
<feature type="region of interest" description="Disordered" evidence="1">
    <location>
        <begin position="173"/>
        <end position="274"/>
    </location>
</feature>
<organism evidence="2 3">
    <name type="scientific">Gardnerella vaginalis</name>
    <dbReference type="NCBI Taxonomy" id="2702"/>
    <lineage>
        <taxon>Bacteria</taxon>
        <taxon>Bacillati</taxon>
        <taxon>Actinomycetota</taxon>
        <taxon>Actinomycetes</taxon>
        <taxon>Bifidobacteriales</taxon>
        <taxon>Bifidobacteriaceae</taxon>
        <taxon>Gardnerella</taxon>
    </lineage>
</organism>
<proteinExistence type="predicted"/>
<feature type="compositionally biased region" description="Basic and acidic residues" evidence="1">
    <location>
        <begin position="200"/>
        <end position="219"/>
    </location>
</feature>
<evidence type="ECO:0000313" key="2">
    <source>
        <dbReference type="EMBL" id="KXI19104.1"/>
    </source>
</evidence>
<comment type="caution">
    <text evidence="2">The sequence shown here is derived from an EMBL/GenBank/DDBJ whole genome shotgun (WGS) entry which is preliminary data.</text>
</comment>
<dbReference type="EMBL" id="LSRC01000004">
    <property type="protein sequence ID" value="KXI19104.1"/>
    <property type="molecule type" value="Genomic_DNA"/>
</dbReference>
<name>A0A135ZBP3_GARVA</name>
<feature type="compositionally biased region" description="Low complexity" evidence="1">
    <location>
        <begin position="129"/>
        <end position="148"/>
    </location>
</feature>
<dbReference type="RefSeq" id="WP_075523037.1">
    <property type="nucleotide sequence ID" value="NZ_KQ961850.1"/>
</dbReference>
<evidence type="ECO:0000256" key="1">
    <source>
        <dbReference type="SAM" id="MobiDB-lite"/>
    </source>
</evidence>
<protein>
    <recommendedName>
        <fullName evidence="4">Dihydroneopterin aldolase</fullName>
    </recommendedName>
</protein>
<feature type="compositionally biased region" description="Low complexity" evidence="1">
    <location>
        <begin position="220"/>
        <end position="232"/>
    </location>
</feature>
<evidence type="ECO:0008006" key="4">
    <source>
        <dbReference type="Google" id="ProtNLM"/>
    </source>
</evidence>
<feature type="compositionally biased region" description="Acidic residues" evidence="1">
    <location>
        <begin position="236"/>
        <end position="257"/>
    </location>
</feature>
<dbReference type="AlphaFoldDB" id="A0A135ZBP3"/>
<dbReference type="PATRIC" id="fig|2702.101.peg.94"/>
<evidence type="ECO:0000313" key="3">
    <source>
        <dbReference type="Proteomes" id="UP000070505"/>
    </source>
</evidence>
<accession>A0A135ZBP3</accession>
<sequence length="526" mass="58526">MDAIKFTGIRPKGGNVLIGPYCITGVDVALRLFLHAAVKGEVSQTIDIAQVTQRLARDLRACESEDYILSNPSITLELVAGRLIDSALRSWQVNEAEITVHAAFRANKENDNTAESDIKVCEVKENSDSNHVSSSHESTESSKSTDSSNGLNVELDDISVTLRRVADDVDNSLENPMKSLSAPSYPNYDLNYDDFDYDDERYIPDSYKPYENDDSKESDLNNNQDSNNSLSKSYDDSGDDSEEDSFDNSVEDSLNDNEDSHARHANKNVFSSKNDAENLSEDDYINLENGVPSLKNLGFTNHKSFLSYDCEDDTRLDDYFSGMQYDDNVVDCGSDAVSYECEDTDSEYKPRPSQYFPMKTTTIVAMRGPAKDVTRLAMFDSMVACEQSKKVVMRIDGISALYIVSSDSSDEYSAVFVVSSNVDEYDTIQRLLQISRAHSKDIQIHIIGMRLYSAPENSTKSVDTSILEAKDASIVLSKLSAAELLPWDQVEKDAFIDGNPLGYLMAFTPDSSNVGIYSERWIMGNC</sequence>
<reference evidence="2 3" key="1">
    <citation type="submission" date="2016-02" db="EMBL/GenBank/DDBJ databases">
        <authorList>
            <person name="Wen L."/>
            <person name="He K."/>
            <person name="Yang H."/>
        </authorList>
    </citation>
    <scope>NUCLEOTIDE SEQUENCE [LARGE SCALE GENOMIC DNA]</scope>
    <source>
        <strain evidence="2 3">CMW7778B</strain>
    </source>
</reference>